<protein>
    <submittedName>
        <fullName evidence="2">SagB/ThcOx family dehydrogenase</fullName>
    </submittedName>
</protein>
<dbReference type="Pfam" id="PF00881">
    <property type="entry name" value="Nitroreductase"/>
    <property type="match status" value="1"/>
</dbReference>
<accession>A0ABP7NFN3</accession>
<evidence type="ECO:0000259" key="1">
    <source>
        <dbReference type="Pfam" id="PF00881"/>
    </source>
</evidence>
<gene>
    <name evidence="2" type="ORF">GCM10022278_01050</name>
</gene>
<dbReference type="PANTHER" id="PTHR43745:SF2">
    <property type="entry name" value="NITROREDUCTASE MJ1384-RELATED"/>
    <property type="match status" value="1"/>
</dbReference>
<evidence type="ECO:0000313" key="2">
    <source>
        <dbReference type="EMBL" id="GAA3945663.1"/>
    </source>
</evidence>
<sequence>MTQDDTQRSPTVQLTLPNTYGVQASELRHALEARHSQREFSDTPIALADLAAILWAGQGAGTTPSAASQYPLQLHVAAARVDELEAGVYCFNASAAHLSVRRADDVLGDLEAATLGDQPWVGQAAAVLLVSADLGAMREHFNDQPPQGERGFRYAYMEAGAALQNIGLMTAALGLGGVIVGGFDDAVVSNIFELSEAQRPVALYAAGVIDQST</sequence>
<dbReference type="SUPFAM" id="SSF55469">
    <property type="entry name" value="FMN-dependent nitroreductase-like"/>
    <property type="match status" value="1"/>
</dbReference>
<dbReference type="PANTHER" id="PTHR43745">
    <property type="entry name" value="NITROREDUCTASE MJ1384-RELATED"/>
    <property type="match status" value="1"/>
</dbReference>
<name>A0ABP7NFN3_9GAMM</name>
<dbReference type="InterPro" id="IPR000415">
    <property type="entry name" value="Nitroreductase-like"/>
</dbReference>
<dbReference type="Gene3D" id="3.40.109.10">
    <property type="entry name" value="NADH Oxidase"/>
    <property type="match status" value="1"/>
</dbReference>
<reference evidence="3" key="1">
    <citation type="journal article" date="2019" name="Int. J. Syst. Evol. Microbiol.">
        <title>The Global Catalogue of Microorganisms (GCM) 10K type strain sequencing project: providing services to taxonomists for standard genome sequencing and annotation.</title>
        <authorList>
            <consortium name="The Broad Institute Genomics Platform"/>
            <consortium name="The Broad Institute Genome Sequencing Center for Infectious Disease"/>
            <person name="Wu L."/>
            <person name="Ma J."/>
        </authorList>
    </citation>
    <scope>NUCLEOTIDE SEQUENCE [LARGE SCALE GENOMIC DNA]</scope>
    <source>
        <strain evidence="3">JCM 17555</strain>
    </source>
</reference>
<dbReference type="InterPro" id="IPR029479">
    <property type="entry name" value="Nitroreductase"/>
</dbReference>
<proteinExistence type="predicted"/>
<dbReference type="EMBL" id="BAABBO010000001">
    <property type="protein sequence ID" value="GAA3945663.1"/>
    <property type="molecule type" value="Genomic_DNA"/>
</dbReference>
<dbReference type="RefSeq" id="WP_344802198.1">
    <property type="nucleotide sequence ID" value="NZ_BAABBO010000001.1"/>
</dbReference>
<evidence type="ECO:0000313" key="3">
    <source>
        <dbReference type="Proteomes" id="UP001501337"/>
    </source>
</evidence>
<organism evidence="2 3">
    <name type="scientific">Allohahella marinimesophila</name>
    <dbReference type="NCBI Taxonomy" id="1054972"/>
    <lineage>
        <taxon>Bacteria</taxon>
        <taxon>Pseudomonadati</taxon>
        <taxon>Pseudomonadota</taxon>
        <taxon>Gammaproteobacteria</taxon>
        <taxon>Oceanospirillales</taxon>
        <taxon>Hahellaceae</taxon>
        <taxon>Allohahella</taxon>
    </lineage>
</organism>
<dbReference type="Proteomes" id="UP001501337">
    <property type="component" value="Unassembled WGS sequence"/>
</dbReference>
<feature type="domain" description="Nitroreductase" evidence="1">
    <location>
        <begin position="32"/>
        <end position="207"/>
    </location>
</feature>
<keyword evidence="3" id="KW-1185">Reference proteome</keyword>
<comment type="caution">
    <text evidence="2">The sequence shown here is derived from an EMBL/GenBank/DDBJ whole genome shotgun (WGS) entry which is preliminary data.</text>
</comment>
<dbReference type="InterPro" id="IPR052544">
    <property type="entry name" value="Bacteriocin_Proc_Enz"/>
</dbReference>
<dbReference type="CDD" id="cd02142">
    <property type="entry name" value="McbC_SagB-like_oxidoreductase"/>
    <property type="match status" value="1"/>
</dbReference>